<dbReference type="PANTHER" id="PTHR30595:SF6">
    <property type="entry name" value="SCHLAFEN ALBA-2 DOMAIN-CONTAINING PROTEIN"/>
    <property type="match status" value="1"/>
</dbReference>
<dbReference type="EMBL" id="UOEU01000038">
    <property type="protein sequence ID" value="VAW30277.1"/>
    <property type="molecule type" value="Genomic_DNA"/>
</dbReference>
<dbReference type="Gene3D" id="1.10.10.10">
    <property type="entry name" value="Winged helix-like DNA-binding domain superfamily/Winged helix DNA-binding domain"/>
    <property type="match status" value="1"/>
</dbReference>
<evidence type="ECO:0000259" key="1">
    <source>
        <dbReference type="Pfam" id="PF04326"/>
    </source>
</evidence>
<gene>
    <name evidence="2" type="ORF">MNBD_CHLOROFLEXI01-3959</name>
</gene>
<dbReference type="PANTHER" id="PTHR30595">
    <property type="entry name" value="GLPR-RELATED TRANSCRIPTIONAL REPRESSOR"/>
    <property type="match status" value="1"/>
</dbReference>
<evidence type="ECO:0000313" key="2">
    <source>
        <dbReference type="EMBL" id="VAW30277.1"/>
    </source>
</evidence>
<reference evidence="2" key="1">
    <citation type="submission" date="2018-06" db="EMBL/GenBank/DDBJ databases">
        <authorList>
            <person name="Zhirakovskaya E."/>
        </authorList>
    </citation>
    <scope>NUCLEOTIDE SEQUENCE</scope>
</reference>
<dbReference type="InterPro" id="IPR036388">
    <property type="entry name" value="WH-like_DNA-bd_sf"/>
</dbReference>
<dbReference type="InterPro" id="IPR007421">
    <property type="entry name" value="Schlafen_AlbA_2_dom"/>
</dbReference>
<dbReference type="InterPro" id="IPR038461">
    <property type="entry name" value="Schlafen_AlbA_2_dom_sf"/>
</dbReference>
<dbReference type="Gene3D" id="3.30.950.30">
    <property type="entry name" value="Schlafen, AAA domain"/>
    <property type="match status" value="1"/>
</dbReference>
<proteinExistence type="predicted"/>
<organism evidence="2">
    <name type="scientific">hydrothermal vent metagenome</name>
    <dbReference type="NCBI Taxonomy" id="652676"/>
    <lineage>
        <taxon>unclassified sequences</taxon>
        <taxon>metagenomes</taxon>
        <taxon>ecological metagenomes</taxon>
    </lineage>
</organism>
<sequence>MLKQKSGQRLAFLAEAEADALAECLVAFANGDGGLIVLGLNENGRSATTIWEEEAEGALLEAARLCRPPVPTQWQQVETPQGTLIGIEVPRSTDLHTLEDGRVLVRSGTRNRPLTGDEVRTLANSKNSADFETELVPGARYSDLDTEIVQDYLDRREQRGQSRVLSTREFLFEMGVTDRNGHPTTTGVLLFARNPQMFFPQSGIVFVKFSGTEPRGEDGGIGYGRRDEISGPVARVIERAWNVIFEEMRVGATVNKLEREELLEYPRFAVREALVNAVAHRDYRIQGRRIEIRMYADRLEIISPGGLPGYMTLDNLVEEHFSRNPRLVNGLYQWGYIEELGLGIDQMIEEMVQAGNKPPDFRATPHLFTVTLHNKRKRQPTPKWTRSINERQTRALTYVRENGAITNREYRKLCPDVSPETLRLDLVDLVEKGVLLKIGSKKGTHYILK</sequence>
<dbReference type="InterPro" id="IPR038475">
    <property type="entry name" value="RecG_C_sf"/>
</dbReference>
<dbReference type="Pfam" id="PF04326">
    <property type="entry name" value="SLFN_AlbA_2"/>
    <property type="match status" value="1"/>
</dbReference>
<dbReference type="AlphaFoldDB" id="A0A3B0UXS9"/>
<accession>A0A3B0UXS9</accession>
<protein>
    <submittedName>
        <fullName evidence="2">Uncharacterized protein BT3327</fullName>
    </submittedName>
</protein>
<dbReference type="Gene3D" id="3.30.565.60">
    <property type="match status" value="1"/>
</dbReference>
<feature type="domain" description="Schlafen AlbA-2" evidence="1">
    <location>
        <begin position="19"/>
        <end position="114"/>
    </location>
</feature>
<name>A0A3B0UXS9_9ZZZZ</name>
<dbReference type="Pfam" id="PF13749">
    <property type="entry name" value="HATPase_c_4"/>
    <property type="match status" value="1"/>
</dbReference>